<evidence type="ECO:0000313" key="3">
    <source>
        <dbReference type="Proteomes" id="UP000034189"/>
    </source>
</evidence>
<dbReference type="EMBL" id="CP011114">
    <property type="protein sequence ID" value="AKG34379.1"/>
    <property type="molecule type" value="Genomic_DNA"/>
</dbReference>
<organism evidence="2 3">
    <name type="scientific">Paenibacillus durus ATCC 35681</name>
    <dbReference type="NCBI Taxonomy" id="1333534"/>
    <lineage>
        <taxon>Bacteria</taxon>
        <taxon>Bacillati</taxon>
        <taxon>Bacillota</taxon>
        <taxon>Bacilli</taxon>
        <taxon>Bacillales</taxon>
        <taxon>Paenibacillaceae</taxon>
        <taxon>Paenibacillus</taxon>
    </lineage>
</organism>
<dbReference type="PATRIC" id="fig|1333534.5.peg.1568"/>
<dbReference type="Gene3D" id="3.40.50.1980">
    <property type="entry name" value="Nitrogenase molybdenum iron protein domain"/>
    <property type="match status" value="1"/>
</dbReference>
<dbReference type="PANTHER" id="PTHR42956">
    <property type="entry name" value="NITROGENASE IRON-MOLYBDENUM COFACTOR BIOSYNTHESIS PROTEIN NIFE"/>
    <property type="match status" value="1"/>
</dbReference>
<dbReference type="Proteomes" id="UP000034189">
    <property type="component" value="Chromosome"/>
</dbReference>
<dbReference type="PANTHER" id="PTHR42956:SF1">
    <property type="entry name" value="NITROGENASE IRON-MOLYBDENUM COFACTOR BIOSYNTHESIS PROTEIN NIFE"/>
    <property type="match status" value="1"/>
</dbReference>
<reference evidence="2 3" key="1">
    <citation type="submission" date="2015-03" db="EMBL/GenBank/DDBJ databases">
        <authorList>
            <person name="Abdul Halim M."/>
        </authorList>
    </citation>
    <scope>NUCLEOTIDE SEQUENCE [LARGE SCALE GENOMIC DNA]</scope>
    <source>
        <strain evidence="2 3">ATCC 35681</strain>
    </source>
</reference>
<dbReference type="GO" id="GO:0016491">
    <property type="term" value="F:oxidoreductase activity"/>
    <property type="evidence" value="ECO:0007669"/>
    <property type="project" value="InterPro"/>
</dbReference>
<evidence type="ECO:0000313" key="2">
    <source>
        <dbReference type="EMBL" id="AKG34379.1"/>
    </source>
</evidence>
<sequence length="452" mass="50507">MYMPKGRNNLFVEPDCEHNNQEKKGCVRPKPGEVSRGCPFAGSLAALMPIADAAHLVHGTAGCLESGWGYPGSRIDFGNLSGYGFSTHLNNRDMTMGGERKLLQSIGYIADSYHPPAIFVYATCVTVLLMEDIDSICKEAEQIWGLPVIPVHSPGLTGSSSNMGRKLAGEALMDRVIGKGAPKREELTEFDLNLIGEYSGTEEGRSIKNLLVKAGIRVLAQITGESSYDEVSRSHLAKVNMVVCSRSMITLARKMKDKFDIPYFEGSFYGEREIRFAMRQIGFHFHNPDLDKRLHRFIRKEEQRLRAELAPVRKALKGKKVVLYTDGVDSWTHLTMLQELGLKIAAIGTNRNAQEDISRIRERLTDGTLIINDCDDQQIVKIYRERKADLMIVSGRNEFVPLKERIPFLNVARSRHASYAGYEGVRNFAQDLLGTLEQPVWAISGKSAPWEG</sequence>
<dbReference type="HOGENOM" id="CLU_025876_1_1_9"/>
<feature type="domain" description="Nitrogenase/oxidoreductase component 1" evidence="1">
    <location>
        <begin position="38"/>
        <end position="436"/>
    </location>
</feature>
<dbReference type="InterPro" id="IPR000510">
    <property type="entry name" value="Nase/OxRdtase_comp1"/>
</dbReference>
<reference evidence="2 3" key="2">
    <citation type="journal article" date="2016" name="Genome Announc.">
        <title>Genome Sequence of a Gram-Positive Diazotroph, Paenibacillus durus Type Strain ATCC 35681.</title>
        <authorList>
            <person name="Halim M.A."/>
            <person name="Rahman A.Y."/>
            <person name="Sim K.S."/>
            <person name="Yam H.C."/>
            <person name="Rahim A.A."/>
            <person name="Ghazali A.H."/>
            <person name="Najimudin N."/>
        </authorList>
    </citation>
    <scope>NUCLEOTIDE SEQUENCE [LARGE SCALE GENOMIC DNA]</scope>
    <source>
        <strain evidence="2 3">ATCC 35681</strain>
    </source>
</reference>
<name>A0A0F7F9A7_PAEDU</name>
<dbReference type="SUPFAM" id="SSF53807">
    <property type="entry name" value="Helical backbone' metal receptor"/>
    <property type="match status" value="1"/>
</dbReference>
<evidence type="ECO:0000259" key="1">
    <source>
        <dbReference type="Pfam" id="PF00148"/>
    </source>
</evidence>
<dbReference type="Pfam" id="PF00148">
    <property type="entry name" value="Oxidored_nitro"/>
    <property type="match status" value="1"/>
</dbReference>
<dbReference type="AlphaFoldDB" id="A0A0F7F9A7"/>
<accession>A0A0F7F9A7</accession>
<protein>
    <recommendedName>
        <fullName evidence="1">Nitrogenase/oxidoreductase component 1 domain-containing protein</fullName>
    </recommendedName>
</protein>
<dbReference type="Gene3D" id="3.40.50.12380">
    <property type="entry name" value="Nitrogenase MoFe cofactor biosynthesis protein NifE, C-terminal"/>
    <property type="match status" value="1"/>
</dbReference>
<gene>
    <name evidence="2" type="ORF">VK70_07160</name>
</gene>
<proteinExistence type="predicted"/>
<dbReference type="InterPro" id="IPR049939">
    <property type="entry name" value="NifE-like"/>
</dbReference>